<dbReference type="PANTHER" id="PTHR33202">
    <property type="entry name" value="ZINC UPTAKE REGULATION PROTEIN"/>
    <property type="match status" value="1"/>
</dbReference>
<dbReference type="InterPro" id="IPR036390">
    <property type="entry name" value="WH_DNA-bd_sf"/>
</dbReference>
<dbReference type="Gene3D" id="3.30.1490.190">
    <property type="match status" value="1"/>
</dbReference>
<dbReference type="SUPFAM" id="SSF46785">
    <property type="entry name" value="Winged helix' DNA-binding domain"/>
    <property type="match status" value="1"/>
</dbReference>
<dbReference type="InterPro" id="IPR036388">
    <property type="entry name" value="WH-like_DNA-bd_sf"/>
</dbReference>
<keyword evidence="2" id="KW-0678">Repressor</keyword>
<feature type="compositionally biased region" description="Basic and acidic residues" evidence="7">
    <location>
        <begin position="17"/>
        <end position="28"/>
    </location>
</feature>
<keyword evidence="4" id="KW-0805">Transcription regulation</keyword>
<evidence type="ECO:0000256" key="5">
    <source>
        <dbReference type="ARBA" id="ARBA00023125"/>
    </source>
</evidence>
<evidence type="ECO:0000313" key="9">
    <source>
        <dbReference type="Proteomes" id="UP001223743"/>
    </source>
</evidence>
<comment type="caution">
    <text evidence="8">The sequence shown here is derived from an EMBL/GenBank/DDBJ whole genome shotgun (WGS) entry which is preliminary data.</text>
</comment>
<proteinExistence type="inferred from homology"/>
<organism evidence="8 9">
    <name type="scientific">Kaistia geumhonensis</name>
    <dbReference type="NCBI Taxonomy" id="410839"/>
    <lineage>
        <taxon>Bacteria</taxon>
        <taxon>Pseudomonadati</taxon>
        <taxon>Pseudomonadota</taxon>
        <taxon>Alphaproteobacteria</taxon>
        <taxon>Hyphomicrobiales</taxon>
        <taxon>Kaistiaceae</taxon>
        <taxon>Kaistia</taxon>
    </lineage>
</organism>
<evidence type="ECO:0000256" key="7">
    <source>
        <dbReference type="SAM" id="MobiDB-lite"/>
    </source>
</evidence>
<dbReference type="InterPro" id="IPR002481">
    <property type="entry name" value="FUR"/>
</dbReference>
<reference evidence="8 9" key="1">
    <citation type="submission" date="2023-07" db="EMBL/GenBank/DDBJ databases">
        <title>Genomic Encyclopedia of Type Strains, Phase IV (KMG-IV): sequencing the most valuable type-strain genomes for metagenomic binning, comparative biology and taxonomic classification.</title>
        <authorList>
            <person name="Goeker M."/>
        </authorList>
    </citation>
    <scope>NUCLEOTIDE SEQUENCE [LARGE SCALE GENOMIC DNA]</scope>
    <source>
        <strain evidence="8 9">B1-1</strain>
    </source>
</reference>
<dbReference type="PANTHER" id="PTHR33202:SF6">
    <property type="entry name" value="ZINC UPTAKE REGULATION PROTEIN"/>
    <property type="match status" value="1"/>
</dbReference>
<dbReference type="Proteomes" id="UP001223743">
    <property type="component" value="Unassembled WGS sequence"/>
</dbReference>
<protein>
    <submittedName>
        <fullName evidence="8">Fur family zinc uptake transcriptional regulator</fullName>
    </submittedName>
</protein>
<evidence type="ECO:0000313" key="8">
    <source>
        <dbReference type="EMBL" id="MDQ0517680.1"/>
    </source>
</evidence>
<comment type="similarity">
    <text evidence="1">Belongs to the Fur family.</text>
</comment>
<dbReference type="Gene3D" id="1.10.10.10">
    <property type="entry name" value="Winged helix-like DNA-binding domain superfamily/Winged helix DNA-binding domain"/>
    <property type="match status" value="1"/>
</dbReference>
<keyword evidence="6" id="KW-0804">Transcription</keyword>
<keyword evidence="9" id="KW-1185">Reference proteome</keyword>
<evidence type="ECO:0000256" key="6">
    <source>
        <dbReference type="ARBA" id="ARBA00023163"/>
    </source>
</evidence>
<evidence type="ECO:0000256" key="4">
    <source>
        <dbReference type="ARBA" id="ARBA00023015"/>
    </source>
</evidence>
<dbReference type="Pfam" id="PF01475">
    <property type="entry name" value="FUR"/>
    <property type="match status" value="1"/>
</dbReference>
<dbReference type="InterPro" id="IPR043135">
    <property type="entry name" value="Fur_C"/>
</dbReference>
<name>A0ABU0MA41_9HYPH</name>
<accession>A0ABU0MA41</accession>
<keyword evidence="5" id="KW-0238">DNA-binding</keyword>
<evidence type="ECO:0000256" key="2">
    <source>
        <dbReference type="ARBA" id="ARBA00022491"/>
    </source>
</evidence>
<sequence length="187" mass="19554">MDEAGLTSEAGTPQQAPHEHGEHDHDSCERGAIAHAEAVSAATGLRFTEQRRKVLAALAESHVPASAYEVIDRLARDGPRPAPVSVYRALEFLVENGFAHRIESRNAYIACTRGQAGHDHAHEHAAHSSAHDGPTVFLLCEGCGAAAEASSPALAGALAAIADSASFAPRAPVIEIRGLCARCRQGA</sequence>
<dbReference type="EMBL" id="JAUSWJ010000001">
    <property type="protein sequence ID" value="MDQ0517680.1"/>
    <property type="molecule type" value="Genomic_DNA"/>
</dbReference>
<dbReference type="RefSeq" id="WP_266282909.1">
    <property type="nucleotide sequence ID" value="NZ_JAPKNF010000002.1"/>
</dbReference>
<feature type="region of interest" description="Disordered" evidence="7">
    <location>
        <begin position="1"/>
        <end position="28"/>
    </location>
</feature>
<evidence type="ECO:0000256" key="1">
    <source>
        <dbReference type="ARBA" id="ARBA00007957"/>
    </source>
</evidence>
<gene>
    <name evidence="8" type="ORF">QO015_003293</name>
</gene>
<keyword evidence="3" id="KW-0862">Zinc</keyword>
<evidence type="ECO:0000256" key="3">
    <source>
        <dbReference type="ARBA" id="ARBA00022833"/>
    </source>
</evidence>